<dbReference type="InterPro" id="IPR003593">
    <property type="entry name" value="AAA+_ATPase"/>
</dbReference>
<dbReference type="Proteomes" id="UP001430584">
    <property type="component" value="Unassembled WGS sequence"/>
</dbReference>
<dbReference type="GeneID" id="92014335"/>
<accession>A0ABR3BY16</accession>
<dbReference type="EMBL" id="JAJVCZ030000012">
    <property type="protein sequence ID" value="KAL0253278.1"/>
    <property type="molecule type" value="Genomic_DNA"/>
</dbReference>
<protein>
    <recommendedName>
        <fullName evidence="2">AAA+ ATPase domain-containing protein</fullName>
    </recommendedName>
</protein>
<dbReference type="SUPFAM" id="SSF52540">
    <property type="entry name" value="P-loop containing nucleoside triphosphate hydrolases"/>
    <property type="match status" value="1"/>
</dbReference>
<feature type="compositionally biased region" description="Acidic residues" evidence="1">
    <location>
        <begin position="98"/>
        <end position="109"/>
    </location>
</feature>
<evidence type="ECO:0000256" key="1">
    <source>
        <dbReference type="SAM" id="MobiDB-lite"/>
    </source>
</evidence>
<dbReference type="PANTHER" id="PTHR46411">
    <property type="entry name" value="FAMILY ATPASE, PUTATIVE-RELATED"/>
    <property type="match status" value="1"/>
</dbReference>
<feature type="region of interest" description="Disordered" evidence="1">
    <location>
        <begin position="94"/>
        <end position="122"/>
    </location>
</feature>
<dbReference type="InterPro" id="IPR027417">
    <property type="entry name" value="P-loop_NTPase"/>
</dbReference>
<reference evidence="3 4" key="1">
    <citation type="submission" date="2024-02" db="EMBL/GenBank/DDBJ databases">
        <title>De novo assembly and annotation of 12 fungi associated with fruit tree decline syndrome in Ontario, Canada.</title>
        <authorList>
            <person name="Sulman M."/>
            <person name="Ellouze W."/>
            <person name="Ilyukhin E."/>
        </authorList>
    </citation>
    <scope>NUCLEOTIDE SEQUENCE [LARGE SCALE GENOMIC DNA]</scope>
    <source>
        <strain evidence="3 4">FDS-637</strain>
    </source>
</reference>
<feature type="domain" description="AAA+ ATPase" evidence="2">
    <location>
        <begin position="512"/>
        <end position="638"/>
    </location>
</feature>
<dbReference type="SMART" id="SM00382">
    <property type="entry name" value="AAA"/>
    <property type="match status" value="1"/>
</dbReference>
<comment type="caution">
    <text evidence="3">The sequence shown here is derived from an EMBL/GenBank/DDBJ whole genome shotgun (WGS) entry which is preliminary data.</text>
</comment>
<evidence type="ECO:0000313" key="3">
    <source>
        <dbReference type="EMBL" id="KAL0253278.1"/>
    </source>
</evidence>
<name>A0ABR3BY16_9PEZI</name>
<dbReference type="Pfam" id="PF23232">
    <property type="entry name" value="AAA_lid_13"/>
    <property type="match status" value="1"/>
</dbReference>
<dbReference type="CDD" id="cd19481">
    <property type="entry name" value="RecA-like_protease"/>
    <property type="match status" value="1"/>
</dbReference>
<keyword evidence="4" id="KW-1185">Reference proteome</keyword>
<dbReference type="InterPro" id="IPR003959">
    <property type="entry name" value="ATPase_AAA_core"/>
</dbReference>
<feature type="compositionally biased region" description="Basic and acidic residues" evidence="1">
    <location>
        <begin position="110"/>
        <end position="122"/>
    </location>
</feature>
<dbReference type="Pfam" id="PF22942">
    <property type="entry name" value="DUF7025"/>
    <property type="match status" value="1"/>
</dbReference>
<evidence type="ECO:0000313" key="4">
    <source>
        <dbReference type="Proteomes" id="UP001430584"/>
    </source>
</evidence>
<proteinExistence type="predicted"/>
<sequence>MADTKTVEVPAATVAAANEAPKPTPRIRYKVECEDQYGPKFDCKQDDAPFDLQVTTGPTDVDETMPVFEIITSLKVASKRPKYSDYMKMFKADGPLNLEDDDDDDEDDDEKKPKPERTLEGKRIVDVGQTRMVIHSPLLLDAIREVVEYYPSQNLTGDTITVHEPYCALVHYITELRNLSNSLALERTPADSAEAEKTDADVKYEHLQTLLEFLDPHVEKTVLPARRRLKKDAATVTWDDMWYLLRPGSLSYAMHDDTWLGVVIREAEITTDSDNPDIHKWKVTAWLLDHTWYSSSIRTAEVSVDVPYFEGEKTVTSLPIYPREYLDKTEESAGDGSSGRRAKFVQRGARMRDIIWDGGHAYLRHDGEFGDEKKRPYKGPLIIETTLPSGSDMPDHKWSLTGDYSVEEKDTPPKTDKSVTQPIALNAEKHPREWMSDDHLFLLCPIMTGFALDEKTWAPVHIDRTAPVAAPKYLPPDANIGDENGEIIKALSHRQLKSKVKWSADFVKGKGAGVAVLLYGPPGVGKTYTVEATAAHTRRPMVSLTIGDLGTNEESIESEITKWFDLAHRWRAVLLIDEADIFLERRSTDLARNGIVTAFLRKMEYFGGLLFLTTNRVEHIDDAFMSRVHVAIGFEKLDVEKRRGIWETFFQKLVRECEGQIRVCEEAQAFVLDGEMAEQEWNGREIRNAFQSAIAIAEYEASKDPEWKEDDEIVVKEEHFRRVMLMSKKFHDHVEKARKDNESEWSDL</sequence>
<dbReference type="Gene3D" id="3.40.50.300">
    <property type="entry name" value="P-loop containing nucleotide triphosphate hydrolases"/>
    <property type="match status" value="1"/>
</dbReference>
<dbReference type="InterPro" id="IPR054289">
    <property type="entry name" value="DUF7025"/>
</dbReference>
<gene>
    <name evidence="3" type="ORF">SLS55_010250</name>
</gene>
<organism evidence="3 4">
    <name type="scientific">Diplodia seriata</name>
    <dbReference type="NCBI Taxonomy" id="420778"/>
    <lineage>
        <taxon>Eukaryota</taxon>
        <taxon>Fungi</taxon>
        <taxon>Dikarya</taxon>
        <taxon>Ascomycota</taxon>
        <taxon>Pezizomycotina</taxon>
        <taxon>Dothideomycetes</taxon>
        <taxon>Dothideomycetes incertae sedis</taxon>
        <taxon>Botryosphaeriales</taxon>
        <taxon>Botryosphaeriaceae</taxon>
        <taxon>Diplodia</taxon>
    </lineage>
</organism>
<dbReference type="RefSeq" id="XP_066627922.1">
    <property type="nucleotide sequence ID" value="XM_066781639.1"/>
</dbReference>
<dbReference type="Pfam" id="PF00004">
    <property type="entry name" value="AAA"/>
    <property type="match status" value="1"/>
</dbReference>
<dbReference type="InterPro" id="IPR056599">
    <property type="entry name" value="AAA_lid_fung"/>
</dbReference>
<evidence type="ECO:0000259" key="2">
    <source>
        <dbReference type="SMART" id="SM00382"/>
    </source>
</evidence>
<dbReference type="PANTHER" id="PTHR46411:SF4">
    <property type="entry name" value="AAA+ ATPASE DOMAIN-CONTAINING PROTEIN"/>
    <property type="match status" value="1"/>
</dbReference>